<evidence type="ECO:0000313" key="2">
    <source>
        <dbReference type="Proteomes" id="UP000277811"/>
    </source>
</evidence>
<reference evidence="1 2" key="1">
    <citation type="submission" date="2018-06" db="EMBL/GenBank/DDBJ databases">
        <authorList>
            <person name="Strepis N."/>
        </authorList>
    </citation>
    <scope>NUCLEOTIDE SEQUENCE [LARGE SCALE GENOMIC DNA]</scope>
    <source>
        <strain evidence="1">LUCI</strain>
    </source>
</reference>
<organism evidence="1 2">
    <name type="scientific">Lucifera butyrica</name>
    <dbReference type="NCBI Taxonomy" id="1351585"/>
    <lineage>
        <taxon>Bacteria</taxon>
        <taxon>Bacillati</taxon>
        <taxon>Bacillota</taxon>
        <taxon>Negativicutes</taxon>
        <taxon>Veillonellales</taxon>
        <taxon>Veillonellaceae</taxon>
        <taxon>Lucifera</taxon>
    </lineage>
</organism>
<keyword evidence="2" id="KW-1185">Reference proteome</keyword>
<sequence>MPDARRQEHANGVVLVSTSKRARAVPTTQMAAYRQPGIAHKEVKL</sequence>
<dbReference type="EMBL" id="UPPP01000129">
    <property type="protein sequence ID" value="VBB09633.1"/>
    <property type="molecule type" value="Genomic_DNA"/>
</dbReference>
<proteinExistence type="predicted"/>
<dbReference type="AlphaFoldDB" id="A0A498RHP6"/>
<accession>A0A498RHP6</accession>
<name>A0A498RHP6_9FIRM</name>
<evidence type="ECO:0000313" key="1">
    <source>
        <dbReference type="EMBL" id="VBB09633.1"/>
    </source>
</evidence>
<dbReference type="Proteomes" id="UP000277811">
    <property type="component" value="Unassembled WGS sequence"/>
</dbReference>
<gene>
    <name evidence="1" type="ORF">LUCI_4928</name>
</gene>
<feature type="non-terminal residue" evidence="1">
    <location>
        <position position="45"/>
    </location>
</feature>
<protein>
    <submittedName>
        <fullName evidence="1">Uncharacterized protein</fullName>
    </submittedName>
</protein>